<evidence type="ECO:0000256" key="4">
    <source>
        <dbReference type="ARBA" id="ARBA00022801"/>
    </source>
</evidence>
<dbReference type="RefSeq" id="WP_103357504.1">
    <property type="nucleotide sequence ID" value="NZ_PPRF01000017.1"/>
</dbReference>
<gene>
    <name evidence="8" type="ORF">CD122_02920</name>
</gene>
<dbReference type="GO" id="GO:0008236">
    <property type="term" value="F:serine-type peptidase activity"/>
    <property type="evidence" value="ECO:0007669"/>
    <property type="project" value="UniProtKB-KW"/>
</dbReference>
<dbReference type="SUPFAM" id="SSF50494">
    <property type="entry name" value="Trypsin-like serine proteases"/>
    <property type="match status" value="1"/>
</dbReference>
<evidence type="ECO:0000313" key="8">
    <source>
        <dbReference type="EMBL" id="PNZ29098.1"/>
    </source>
</evidence>
<name>A0A2K3YV39_9STAP</name>
<comment type="caution">
    <text evidence="8">The sequence shown here is derived from an EMBL/GenBank/DDBJ whole genome shotgun (WGS) entry which is preliminary data.</text>
</comment>
<keyword evidence="3" id="KW-0732">Signal</keyword>
<dbReference type="Pfam" id="PF13365">
    <property type="entry name" value="Trypsin_2"/>
    <property type="match status" value="1"/>
</dbReference>
<sequence length="284" mass="32050">MKVIVKIVLISLIFINVLILPAYADSYLDKSITLKESGVVEAHHMVQKIPNNEISIESVKNIDTVKSAVGTLQNTKNKFYGTAFAIDDYTLITNNHVVEENFGIAKEPKYHPEKPENLIFSPSRNGDKRPYQFTIKDVKMIKGADVAILHTNKKLSSYITPLKLANIQDLPHLKFKDNITVLGYPAKGYLPELFSKDLKYTMYASKGYYLMKAKSIDPQFYIKSIVRKGSSGSPILNSENEVIGIIMDGSNNVNASLTVRSKNELAYVFELSGYVREQIEKERY</sequence>
<dbReference type="EMBL" id="PPRF01000017">
    <property type="protein sequence ID" value="PNZ29098.1"/>
    <property type="molecule type" value="Genomic_DNA"/>
</dbReference>
<feature type="active site" description="Charge relay system" evidence="6">
    <location>
        <position position="137"/>
    </location>
</feature>
<keyword evidence="5 7" id="KW-0720">Serine protease</keyword>
<protein>
    <recommendedName>
        <fullName evidence="7">Serine protease</fullName>
        <ecNumber evidence="7">3.4.21.-</ecNumber>
    </recommendedName>
</protein>
<dbReference type="InterPro" id="IPR009003">
    <property type="entry name" value="Peptidase_S1_PA"/>
</dbReference>
<evidence type="ECO:0000256" key="7">
    <source>
        <dbReference type="RuleBase" id="RU004296"/>
    </source>
</evidence>
<dbReference type="InterPro" id="IPR043504">
    <property type="entry name" value="Peptidase_S1_PA_chymotrypsin"/>
</dbReference>
<evidence type="ECO:0000256" key="5">
    <source>
        <dbReference type="ARBA" id="ARBA00022825"/>
    </source>
</evidence>
<dbReference type="InterPro" id="IPR008256">
    <property type="entry name" value="Peptidase_S1B"/>
</dbReference>
<dbReference type="EC" id="3.4.21.-" evidence="7"/>
<dbReference type="GO" id="GO:0006508">
    <property type="term" value="P:proteolysis"/>
    <property type="evidence" value="ECO:0007669"/>
    <property type="project" value="UniProtKB-KW"/>
</dbReference>
<accession>A0A2K3YV39</accession>
<evidence type="ECO:0000256" key="2">
    <source>
        <dbReference type="ARBA" id="ARBA00022670"/>
    </source>
</evidence>
<keyword evidence="9" id="KW-1185">Reference proteome</keyword>
<keyword evidence="4 7" id="KW-0378">Hydrolase</keyword>
<dbReference type="OrthoDB" id="2396730at2"/>
<keyword evidence="2 7" id="KW-0645">Protease</keyword>
<evidence type="ECO:0000256" key="6">
    <source>
        <dbReference type="PIRSR" id="PIRSR608256-1"/>
    </source>
</evidence>
<dbReference type="Gene3D" id="2.40.10.10">
    <property type="entry name" value="Trypsin-like serine proteases"/>
    <property type="match status" value="2"/>
</dbReference>
<evidence type="ECO:0000313" key="9">
    <source>
        <dbReference type="Proteomes" id="UP000242752"/>
    </source>
</evidence>
<organism evidence="8 9">
    <name type="scientific">Staphylococcus rostri</name>
    <dbReference type="NCBI Taxonomy" id="522262"/>
    <lineage>
        <taxon>Bacteria</taxon>
        <taxon>Bacillati</taxon>
        <taxon>Bacillota</taxon>
        <taxon>Bacilli</taxon>
        <taxon>Bacillales</taxon>
        <taxon>Staphylococcaceae</taxon>
        <taxon>Staphylococcus</taxon>
    </lineage>
</organism>
<comment type="similarity">
    <text evidence="1 7">Belongs to the peptidase S1B family.</text>
</comment>
<dbReference type="Proteomes" id="UP000242752">
    <property type="component" value="Unassembled WGS sequence"/>
</dbReference>
<dbReference type="AlphaFoldDB" id="A0A2K3YV39"/>
<proteinExistence type="inferred from homology"/>
<feature type="active site" description="Charge relay system" evidence="6">
    <location>
        <position position="231"/>
    </location>
</feature>
<reference evidence="8 9" key="1">
    <citation type="submission" date="2017-08" db="EMBL/GenBank/DDBJ databases">
        <title>Draft genome sequences of 64 type strains of genus Staph aureus.</title>
        <authorList>
            <person name="Cole K."/>
            <person name="Golubchik T."/>
            <person name="Russell J."/>
            <person name="Foster D."/>
            <person name="Llewelyn M."/>
            <person name="Wilson D."/>
            <person name="Crook D."/>
            <person name="Paul J."/>
        </authorList>
    </citation>
    <scope>NUCLEOTIDE SEQUENCE [LARGE SCALE GENOMIC DNA]</scope>
    <source>
        <strain evidence="8 9">DSM 21968</strain>
    </source>
</reference>
<evidence type="ECO:0000256" key="1">
    <source>
        <dbReference type="ARBA" id="ARBA00008764"/>
    </source>
</evidence>
<feature type="active site" description="Charge relay system" evidence="6">
    <location>
        <position position="96"/>
    </location>
</feature>
<evidence type="ECO:0000256" key="3">
    <source>
        <dbReference type="ARBA" id="ARBA00022729"/>
    </source>
</evidence>
<dbReference type="PRINTS" id="PR00839">
    <property type="entry name" value="V8PROTEASE"/>
</dbReference>